<organism evidence="11 12">
    <name type="scientific">Pseudolycoriella hygida</name>
    <dbReference type="NCBI Taxonomy" id="35572"/>
    <lineage>
        <taxon>Eukaryota</taxon>
        <taxon>Metazoa</taxon>
        <taxon>Ecdysozoa</taxon>
        <taxon>Arthropoda</taxon>
        <taxon>Hexapoda</taxon>
        <taxon>Insecta</taxon>
        <taxon>Pterygota</taxon>
        <taxon>Neoptera</taxon>
        <taxon>Endopterygota</taxon>
        <taxon>Diptera</taxon>
        <taxon>Nematocera</taxon>
        <taxon>Sciaroidea</taxon>
        <taxon>Sciaridae</taxon>
        <taxon>Pseudolycoriella</taxon>
    </lineage>
</organism>
<dbReference type="NCBIfam" id="TIGR00055">
    <property type="entry name" value="uppS"/>
    <property type="match status" value="1"/>
</dbReference>
<keyword evidence="8" id="KW-0548">Nucleotidyltransferase</keyword>
<dbReference type="GO" id="GO:0045547">
    <property type="term" value="F:ditrans,polycis-polyprenyl diphosphate synthase [(2E,6E)-farnesyl diphosphate specific] activity"/>
    <property type="evidence" value="ECO:0007669"/>
    <property type="project" value="UniProtKB-EC"/>
</dbReference>
<evidence type="ECO:0000256" key="6">
    <source>
        <dbReference type="ARBA" id="ARBA00023136"/>
    </source>
</evidence>
<evidence type="ECO:0000313" key="12">
    <source>
        <dbReference type="Proteomes" id="UP001151699"/>
    </source>
</evidence>
<dbReference type="GO" id="GO:0016020">
    <property type="term" value="C:membrane"/>
    <property type="evidence" value="ECO:0007669"/>
    <property type="project" value="UniProtKB-SubCell"/>
</dbReference>
<accession>A0A9Q0N8G7</accession>
<dbReference type="OrthoDB" id="4173905at2759"/>
<dbReference type="InterPro" id="IPR000374">
    <property type="entry name" value="PC_trans"/>
</dbReference>
<dbReference type="EMBL" id="WJQU01000001">
    <property type="protein sequence ID" value="KAJ6644836.1"/>
    <property type="molecule type" value="Genomic_DNA"/>
</dbReference>
<evidence type="ECO:0000256" key="4">
    <source>
        <dbReference type="ARBA" id="ARBA00022692"/>
    </source>
</evidence>
<dbReference type="SUPFAM" id="SSF64005">
    <property type="entry name" value="Undecaprenyl diphosphate synthase"/>
    <property type="match status" value="1"/>
</dbReference>
<evidence type="ECO:0000256" key="9">
    <source>
        <dbReference type="SAM" id="Coils"/>
    </source>
</evidence>
<dbReference type="Pfam" id="PF01148">
    <property type="entry name" value="CTP_transf_1"/>
    <property type="match status" value="1"/>
</dbReference>
<comment type="caution">
    <text evidence="11">The sequence shown here is derived from an EMBL/GenBank/DDBJ whole genome shotgun (WGS) entry which is preliminary data.</text>
</comment>
<evidence type="ECO:0000256" key="1">
    <source>
        <dbReference type="ARBA" id="ARBA00004141"/>
    </source>
</evidence>
<feature type="transmembrane region" description="Helical" evidence="10">
    <location>
        <begin position="209"/>
        <end position="231"/>
    </location>
</feature>
<dbReference type="PANTHER" id="PTHR10291:SF0">
    <property type="entry name" value="DEHYDRODOLICHYL DIPHOSPHATE SYNTHASE 2"/>
    <property type="match status" value="1"/>
</dbReference>
<dbReference type="Proteomes" id="UP001151699">
    <property type="component" value="Chromosome A"/>
</dbReference>
<dbReference type="GO" id="GO:0016094">
    <property type="term" value="P:polyprenol biosynthetic process"/>
    <property type="evidence" value="ECO:0007669"/>
    <property type="project" value="TreeGrafter"/>
</dbReference>
<feature type="transmembrane region" description="Helical" evidence="10">
    <location>
        <begin position="317"/>
        <end position="338"/>
    </location>
</feature>
<keyword evidence="6 10" id="KW-0472">Membrane</keyword>
<dbReference type="PROSITE" id="PS01315">
    <property type="entry name" value="CDS"/>
    <property type="match status" value="1"/>
</dbReference>
<feature type="transmembrane region" description="Helical" evidence="10">
    <location>
        <begin position="184"/>
        <end position="203"/>
    </location>
</feature>
<dbReference type="InterPro" id="IPR007060">
    <property type="entry name" value="FtsL/DivIC"/>
</dbReference>
<keyword evidence="5 10" id="KW-1133">Transmembrane helix</keyword>
<dbReference type="EC" id="2.7.7.41" evidence="8"/>
<evidence type="ECO:0000313" key="11">
    <source>
        <dbReference type="EMBL" id="KAJ6644836.1"/>
    </source>
</evidence>
<feature type="non-terminal residue" evidence="11">
    <location>
        <position position="490"/>
    </location>
</feature>
<feature type="transmembrane region" description="Helical" evidence="10">
    <location>
        <begin position="252"/>
        <end position="270"/>
    </location>
</feature>
<comment type="pathway">
    <text evidence="8">Phospholipid metabolism; CDP-diacylglycerol biosynthesis; CDP-diacylglycerol from sn-glycerol 3-phosphate: step 3/3.</text>
</comment>
<comment type="subcellular location">
    <subcellularLocation>
        <location evidence="1">Membrane</location>
        <topology evidence="1">Multi-pass membrane protein</topology>
    </subcellularLocation>
</comment>
<dbReference type="Pfam" id="PF04977">
    <property type="entry name" value="DivIC"/>
    <property type="match status" value="1"/>
</dbReference>
<comment type="similarity">
    <text evidence="2 8">Belongs to the CDS family.</text>
</comment>
<dbReference type="Pfam" id="PF01255">
    <property type="entry name" value="Prenyltransf"/>
    <property type="match status" value="1"/>
</dbReference>
<dbReference type="InterPro" id="IPR001441">
    <property type="entry name" value="UPP_synth-like"/>
</dbReference>
<dbReference type="CDD" id="cd00475">
    <property type="entry name" value="Cis_IPPS"/>
    <property type="match status" value="1"/>
</dbReference>
<evidence type="ECO:0000256" key="2">
    <source>
        <dbReference type="ARBA" id="ARBA00010185"/>
    </source>
</evidence>
<dbReference type="Gene3D" id="3.40.1180.10">
    <property type="entry name" value="Decaprenyl diphosphate synthase-like"/>
    <property type="match status" value="1"/>
</dbReference>
<evidence type="ECO:0000256" key="7">
    <source>
        <dbReference type="ARBA" id="ARBA00047353"/>
    </source>
</evidence>
<name>A0A9Q0N8G7_9DIPT</name>
<dbReference type="PANTHER" id="PTHR10291">
    <property type="entry name" value="DEHYDRODOLICHYL DIPHOSPHATE SYNTHASE FAMILY MEMBER"/>
    <property type="match status" value="1"/>
</dbReference>
<comment type="catalytic activity">
    <reaction evidence="8">
        <text>a 1,2-diacyl-sn-glycero-3-phosphate + CTP + H(+) = a CDP-1,2-diacyl-sn-glycerol + diphosphate</text>
        <dbReference type="Rhea" id="RHEA:16229"/>
        <dbReference type="ChEBI" id="CHEBI:15378"/>
        <dbReference type="ChEBI" id="CHEBI:33019"/>
        <dbReference type="ChEBI" id="CHEBI:37563"/>
        <dbReference type="ChEBI" id="CHEBI:58332"/>
        <dbReference type="ChEBI" id="CHEBI:58608"/>
        <dbReference type="EC" id="2.7.7.41"/>
    </reaction>
</comment>
<protein>
    <recommendedName>
        <fullName evidence="8">Phosphatidate cytidylyltransferase</fullName>
        <ecNumber evidence="8">2.7.7.41</ecNumber>
    </recommendedName>
</protein>
<feature type="coiled-coil region" evidence="9">
    <location>
        <begin position="434"/>
        <end position="461"/>
    </location>
</feature>
<evidence type="ECO:0000256" key="3">
    <source>
        <dbReference type="ARBA" id="ARBA00022679"/>
    </source>
</evidence>
<feature type="transmembrane region" description="Helical" evidence="10">
    <location>
        <begin position="403"/>
        <end position="422"/>
    </location>
</feature>
<reference evidence="11" key="1">
    <citation type="submission" date="2022-07" db="EMBL/GenBank/DDBJ databases">
        <authorList>
            <person name="Trinca V."/>
            <person name="Uliana J.V.C."/>
            <person name="Torres T.T."/>
            <person name="Ward R.J."/>
            <person name="Monesi N."/>
        </authorList>
    </citation>
    <scope>NUCLEOTIDE SEQUENCE</scope>
    <source>
        <strain evidence="11">HSMRA1968</strain>
        <tissue evidence="11">Whole embryos</tissue>
    </source>
</reference>
<keyword evidence="9" id="KW-0175">Coiled coil</keyword>
<dbReference type="AlphaFoldDB" id="A0A9Q0N8G7"/>
<dbReference type="InterPro" id="IPR036424">
    <property type="entry name" value="UPP_synth-like_sf"/>
</dbReference>
<comment type="catalytic activity">
    <reaction evidence="7">
        <text>n isopentenyl diphosphate + (2E,6E)-farnesyl diphosphate = a di-trans,poly-cis-polyprenyl diphosphate + n diphosphate</text>
        <dbReference type="Rhea" id="RHEA:53008"/>
        <dbReference type="Rhea" id="RHEA-COMP:19494"/>
        <dbReference type="ChEBI" id="CHEBI:33019"/>
        <dbReference type="ChEBI" id="CHEBI:128769"/>
        <dbReference type="ChEBI" id="CHEBI:136960"/>
        <dbReference type="ChEBI" id="CHEBI:175763"/>
        <dbReference type="EC" id="2.5.1.87"/>
    </reaction>
</comment>
<keyword evidence="3 8" id="KW-0808">Transferase</keyword>
<evidence type="ECO:0000256" key="8">
    <source>
        <dbReference type="RuleBase" id="RU003938"/>
    </source>
</evidence>
<keyword evidence="4 8" id="KW-0812">Transmembrane</keyword>
<feature type="transmembrane region" description="Helical" evidence="10">
    <location>
        <begin position="276"/>
        <end position="296"/>
    </location>
</feature>
<evidence type="ECO:0000256" key="10">
    <source>
        <dbReference type="SAM" id="Phobius"/>
    </source>
</evidence>
<keyword evidence="12" id="KW-1185">Reference proteome</keyword>
<evidence type="ECO:0000256" key="5">
    <source>
        <dbReference type="ARBA" id="ARBA00022989"/>
    </source>
</evidence>
<proteinExistence type="inferred from homology"/>
<dbReference type="GO" id="GO:0004605">
    <property type="term" value="F:phosphatidate cytidylyltransferase activity"/>
    <property type="evidence" value="ECO:0007669"/>
    <property type="project" value="UniProtKB-EC"/>
</dbReference>
<sequence>MKTTNKVNHLAIIMDGNARWALARGVSKSEGHRVGANNVKKLLPVFTEMHIPYVTLYTFSSENWNRSKTEIAFLLKLLQRYLKEEATSLHENGVRIKVIGRLDQISKSLQKQIQDSVELTKHNTTITLCIAFSYGGRAEIIDACQKIINSGKPEITEEEFKAYLYDNEMPDVDLLIRTSGELRITRILSALVLGPVFIIAIMFSKYLFYLLMLLITVGMCYEWWQMSSFWYTKLGGRQTSLIYTIRLFAYRLLGFIILPISPMSLALIAGMETHSWLLLVYFVIIWSVDTFAMIGGKTLKGPKLAPQISPGKTWSGLVVGALSSGVSAFLLSLLPSFTLSEIYVIENATLIIAATVLALIAQMSDLFISYFKRKFAIKDSGTIIPGHGGVLDRFDSIILTAPILLKIILNIFLFLLLMYFVFHSIYGGRGIIAYFSLNQQLEKAYSELEMLRDERIELEHKVKLLRPESLDRDMLDQEARRVLGVALPNE</sequence>
<gene>
    <name evidence="11" type="primary">uppS</name>
    <name evidence="11" type="ORF">Bhyg_00031</name>
</gene>
<feature type="transmembrane region" description="Helical" evidence="10">
    <location>
        <begin position="350"/>
        <end position="371"/>
    </location>
</feature>